<evidence type="ECO:0000256" key="2">
    <source>
        <dbReference type="SAM" id="Phobius"/>
    </source>
</evidence>
<accession>A0A918H3R8</accession>
<evidence type="ECO:0000313" key="3">
    <source>
        <dbReference type="EMBL" id="GGT34608.1"/>
    </source>
</evidence>
<organism evidence="3 4">
    <name type="scientific">Streptomyces phaeofaciens</name>
    <dbReference type="NCBI Taxonomy" id="68254"/>
    <lineage>
        <taxon>Bacteria</taxon>
        <taxon>Bacillati</taxon>
        <taxon>Actinomycetota</taxon>
        <taxon>Actinomycetes</taxon>
        <taxon>Kitasatosporales</taxon>
        <taxon>Streptomycetaceae</taxon>
        <taxon>Streptomyces</taxon>
    </lineage>
</organism>
<keyword evidence="2" id="KW-0472">Membrane</keyword>
<evidence type="ECO:0000256" key="1">
    <source>
        <dbReference type="SAM" id="MobiDB-lite"/>
    </source>
</evidence>
<reference evidence="3" key="1">
    <citation type="journal article" date="2014" name="Int. J. Syst. Evol. Microbiol.">
        <title>Complete genome sequence of Corynebacterium casei LMG S-19264T (=DSM 44701T), isolated from a smear-ripened cheese.</title>
        <authorList>
            <consortium name="US DOE Joint Genome Institute (JGI-PGF)"/>
            <person name="Walter F."/>
            <person name="Albersmeier A."/>
            <person name="Kalinowski J."/>
            <person name="Ruckert C."/>
        </authorList>
    </citation>
    <scope>NUCLEOTIDE SEQUENCE</scope>
    <source>
        <strain evidence="3">JCM 4125</strain>
    </source>
</reference>
<feature type="compositionally biased region" description="Basic and acidic residues" evidence="1">
    <location>
        <begin position="383"/>
        <end position="412"/>
    </location>
</feature>
<proteinExistence type="predicted"/>
<feature type="region of interest" description="Disordered" evidence="1">
    <location>
        <begin position="134"/>
        <end position="159"/>
    </location>
</feature>
<feature type="region of interest" description="Disordered" evidence="1">
    <location>
        <begin position="268"/>
        <end position="348"/>
    </location>
</feature>
<feature type="region of interest" description="Disordered" evidence="1">
    <location>
        <begin position="383"/>
        <end position="504"/>
    </location>
</feature>
<keyword evidence="4" id="KW-1185">Reference proteome</keyword>
<sequence>MADKQDRWLDRETAERLLRGDAPDDALGPTASETTRDQAERLARTLSALSSLSALSALAPLAPAPSADDGELVGEAAALAAFRETRAAREARAGAEILAAGEAPVADEARASGGAVGEAAALAAFRRARTADAAHATAGTRAADEALDTRGARAAHEAHATDELFDLRAAREPHAADGRRSAGETVPAGERLASVAIPRPRAAHASDAGVVRIGGRPPGTGAAKRRARSRWSRPARLGLVAALAVGMVGGVAVVAGTGVLPGPFGGGEPATPAASVSAPASPERLVSPEPDVSGENVGPETPEAGGSTGGTGAEAPGDANADDDASAAPDGKGTWPNGVTSSCRDLSAGRTLDAERRRTLERLAGGWSRVRTYCADVLKDTRGRTDFRGDTRGGGKNTSDRDGRGGYTRDDRQGDDDSGGQDGRSGHGGKNDGNDGNDGDDGNDGRDGDDGDSHHGGHGDGRHGDGRHGGHDSGHDGRSHGGNSHRTDGAAAPRQASGGHRPSH</sequence>
<feature type="compositionally biased region" description="Basic and acidic residues" evidence="1">
    <location>
        <begin position="1"/>
        <end position="22"/>
    </location>
</feature>
<feature type="compositionally biased region" description="Basic and acidic residues" evidence="1">
    <location>
        <begin position="142"/>
        <end position="159"/>
    </location>
</feature>
<dbReference type="AlphaFoldDB" id="A0A918H3R8"/>
<evidence type="ECO:0000313" key="4">
    <source>
        <dbReference type="Proteomes" id="UP000646776"/>
    </source>
</evidence>
<comment type="caution">
    <text evidence="3">The sequence shown here is derived from an EMBL/GenBank/DDBJ whole genome shotgun (WGS) entry which is preliminary data.</text>
</comment>
<name>A0A918H3R8_9ACTN</name>
<dbReference type="RefSeq" id="WP_189707603.1">
    <property type="nucleotide sequence ID" value="NZ_BMSA01000002.1"/>
</dbReference>
<keyword evidence="2" id="KW-1133">Transmembrane helix</keyword>
<dbReference type="EMBL" id="BMSA01000002">
    <property type="protein sequence ID" value="GGT34608.1"/>
    <property type="molecule type" value="Genomic_DNA"/>
</dbReference>
<protein>
    <submittedName>
        <fullName evidence="3">Uncharacterized protein</fullName>
    </submittedName>
</protein>
<dbReference type="Proteomes" id="UP000646776">
    <property type="component" value="Unassembled WGS sequence"/>
</dbReference>
<feature type="compositionally biased region" description="Low complexity" evidence="1">
    <location>
        <begin position="269"/>
        <end position="282"/>
    </location>
</feature>
<feature type="transmembrane region" description="Helical" evidence="2">
    <location>
        <begin position="235"/>
        <end position="260"/>
    </location>
</feature>
<reference evidence="3" key="2">
    <citation type="submission" date="2020-09" db="EMBL/GenBank/DDBJ databases">
        <authorList>
            <person name="Sun Q."/>
            <person name="Ohkuma M."/>
        </authorList>
    </citation>
    <scope>NUCLEOTIDE SEQUENCE</scope>
    <source>
        <strain evidence="3">JCM 4125</strain>
    </source>
</reference>
<keyword evidence="2" id="KW-0812">Transmembrane</keyword>
<feature type="region of interest" description="Disordered" evidence="1">
    <location>
        <begin position="1"/>
        <end position="38"/>
    </location>
</feature>
<gene>
    <name evidence="3" type="ORF">GCM10010226_08260</name>
</gene>
<feature type="compositionally biased region" description="Basic and acidic residues" evidence="1">
    <location>
        <begin position="443"/>
        <end position="479"/>
    </location>
</feature>